<keyword evidence="5 10" id="KW-0418">Kinase</keyword>
<evidence type="ECO:0000256" key="4">
    <source>
        <dbReference type="ARBA" id="ARBA00022679"/>
    </source>
</evidence>
<dbReference type="EMBL" id="PVTO01000003">
    <property type="protein sequence ID" value="PRY83678.1"/>
    <property type="molecule type" value="Genomic_DNA"/>
</dbReference>
<dbReference type="GO" id="GO:0047324">
    <property type="term" value="F:phosphoenolpyruvate-glycerone phosphotransferase activity"/>
    <property type="evidence" value="ECO:0007669"/>
    <property type="project" value="UniProtKB-EC"/>
</dbReference>
<dbReference type="PANTHER" id="PTHR28629:SF4">
    <property type="entry name" value="TRIOKINASE_FMN CYCLASE"/>
    <property type="match status" value="1"/>
</dbReference>
<dbReference type="AlphaFoldDB" id="A0A2T0WAD8"/>
<dbReference type="Pfam" id="PF02734">
    <property type="entry name" value="Dak2"/>
    <property type="match status" value="1"/>
</dbReference>
<proteinExistence type="predicted"/>
<comment type="catalytic activity">
    <reaction evidence="1">
        <text>dihydroxyacetone + phosphoenolpyruvate = dihydroxyacetone phosphate + pyruvate</text>
        <dbReference type="Rhea" id="RHEA:18381"/>
        <dbReference type="ChEBI" id="CHEBI:15361"/>
        <dbReference type="ChEBI" id="CHEBI:16016"/>
        <dbReference type="ChEBI" id="CHEBI:57642"/>
        <dbReference type="ChEBI" id="CHEBI:58702"/>
        <dbReference type="EC" id="2.7.1.121"/>
    </reaction>
</comment>
<keyword evidence="4" id="KW-0808">Transferase</keyword>
<evidence type="ECO:0000256" key="5">
    <source>
        <dbReference type="ARBA" id="ARBA00022777"/>
    </source>
</evidence>
<dbReference type="InterPro" id="IPR012737">
    <property type="entry name" value="DhaK_L_YcgS"/>
</dbReference>
<dbReference type="FunFam" id="1.25.40.340:FF:000002">
    <property type="entry name" value="Dihydroxyacetone kinase, L subunit"/>
    <property type="match status" value="1"/>
</dbReference>
<dbReference type="SMART" id="SM01120">
    <property type="entry name" value="Dak2"/>
    <property type="match status" value="1"/>
</dbReference>
<evidence type="ECO:0000256" key="8">
    <source>
        <dbReference type="ARBA" id="ARBA00055771"/>
    </source>
</evidence>
<evidence type="ECO:0000259" key="9">
    <source>
        <dbReference type="PROSITE" id="PS51480"/>
    </source>
</evidence>
<dbReference type="NCBIfam" id="TIGR02365">
    <property type="entry name" value="dha_L_ycgS"/>
    <property type="match status" value="1"/>
</dbReference>
<dbReference type="InterPro" id="IPR036117">
    <property type="entry name" value="DhaL_dom_sf"/>
</dbReference>
<accession>A0A2T0WAD8</accession>
<dbReference type="Proteomes" id="UP000238205">
    <property type="component" value="Unassembled WGS sequence"/>
</dbReference>
<dbReference type="GO" id="GO:0005829">
    <property type="term" value="C:cytosol"/>
    <property type="evidence" value="ECO:0007669"/>
    <property type="project" value="TreeGrafter"/>
</dbReference>
<comment type="caution">
    <text evidence="10">The sequence shown here is derived from an EMBL/GenBank/DDBJ whole genome shotgun (WGS) entry which is preliminary data.</text>
</comment>
<comment type="pathway">
    <text evidence="2">Polyol metabolism; glycerol degradation.</text>
</comment>
<dbReference type="SUPFAM" id="SSF101473">
    <property type="entry name" value="DhaL-like"/>
    <property type="match status" value="1"/>
</dbReference>
<feature type="domain" description="DhaL" evidence="9">
    <location>
        <begin position="5"/>
        <end position="189"/>
    </location>
</feature>
<evidence type="ECO:0000313" key="11">
    <source>
        <dbReference type="Proteomes" id="UP000238205"/>
    </source>
</evidence>
<organism evidence="10 11">
    <name type="scientific">Alkalibacterium olivapovliticus</name>
    <dbReference type="NCBI Taxonomy" id="99907"/>
    <lineage>
        <taxon>Bacteria</taxon>
        <taxon>Bacillati</taxon>
        <taxon>Bacillota</taxon>
        <taxon>Bacilli</taxon>
        <taxon>Lactobacillales</taxon>
        <taxon>Carnobacteriaceae</taxon>
        <taxon>Alkalibacterium</taxon>
    </lineage>
</organism>
<evidence type="ECO:0000256" key="7">
    <source>
        <dbReference type="ARBA" id="ARBA00046577"/>
    </source>
</evidence>
<dbReference type="OrthoDB" id="9800291at2"/>
<dbReference type="RefSeq" id="WP_106191071.1">
    <property type="nucleotide sequence ID" value="NZ_PVTO01000003.1"/>
</dbReference>
<evidence type="ECO:0000313" key="10">
    <source>
        <dbReference type="EMBL" id="PRY83678.1"/>
    </source>
</evidence>
<comment type="function">
    <text evidence="8">ADP-binding subunit of the dihydroxyacetone kinase, which is responsible for the phosphoenolpyruvate (PEP)-dependent phosphorylation of dihydroxyacetone. DhaL-ADP is converted to DhaL-ATP via a phosphoryl group transfer from DhaM and transmits it to dihydroxyacetone binds to DhaK.</text>
</comment>
<dbReference type="PROSITE" id="PS51480">
    <property type="entry name" value="DHAL"/>
    <property type="match status" value="1"/>
</dbReference>
<sequence>MDKTEKWINWITHFTEVIIEHKDDLNGLDSAIGDGDHGSNMDRGVKAVKEKIDGADYDELTDLFKDIGMRLVSKVGGASGPLYGSAFISMAKAAKESQEPAVLLEAGLEGVVKRGKADPGEKTMVDVWHPVVNSVKEGSLTQSVIDDALESTKEMKATKGRASYLGERSIGHIDPGAQSSAYLFTTLLEAGVLDD</sequence>
<keyword evidence="6" id="KW-0319">Glycerol metabolism</keyword>
<gene>
    <name evidence="10" type="ORF">CLV38_103101</name>
</gene>
<keyword evidence="11" id="KW-1185">Reference proteome</keyword>
<dbReference type="EC" id="2.7.1.121" evidence="3"/>
<dbReference type="GO" id="GO:0004371">
    <property type="term" value="F:glycerone kinase activity"/>
    <property type="evidence" value="ECO:0007669"/>
    <property type="project" value="InterPro"/>
</dbReference>
<dbReference type="InterPro" id="IPR004007">
    <property type="entry name" value="DhaL_dom"/>
</dbReference>
<protein>
    <recommendedName>
        <fullName evidence="3">phosphoenolpyruvate--glycerone phosphotransferase</fullName>
        <ecNumber evidence="3">2.7.1.121</ecNumber>
    </recommendedName>
</protein>
<evidence type="ECO:0000256" key="1">
    <source>
        <dbReference type="ARBA" id="ARBA00001113"/>
    </source>
</evidence>
<dbReference type="GO" id="GO:0019563">
    <property type="term" value="P:glycerol catabolic process"/>
    <property type="evidence" value="ECO:0007669"/>
    <property type="project" value="TreeGrafter"/>
</dbReference>
<comment type="subunit">
    <text evidence="7">Homodimer. The dihydroxyacetone kinase complex is composed of a homodimer of DhaM, a homodimer of DhaK and the subunit DhaL.</text>
</comment>
<dbReference type="Gene3D" id="1.25.40.340">
    <property type="match status" value="1"/>
</dbReference>
<name>A0A2T0WAD8_9LACT</name>
<dbReference type="InterPro" id="IPR050861">
    <property type="entry name" value="Dihydroxyacetone_Kinase"/>
</dbReference>
<evidence type="ECO:0000256" key="2">
    <source>
        <dbReference type="ARBA" id="ARBA00004745"/>
    </source>
</evidence>
<dbReference type="PANTHER" id="PTHR28629">
    <property type="entry name" value="TRIOKINASE/FMN CYCLASE"/>
    <property type="match status" value="1"/>
</dbReference>
<evidence type="ECO:0000256" key="6">
    <source>
        <dbReference type="ARBA" id="ARBA00022798"/>
    </source>
</evidence>
<evidence type="ECO:0000256" key="3">
    <source>
        <dbReference type="ARBA" id="ARBA00012095"/>
    </source>
</evidence>
<reference evidence="10 11" key="1">
    <citation type="submission" date="2018-03" db="EMBL/GenBank/DDBJ databases">
        <title>Genomic Encyclopedia of Archaeal and Bacterial Type Strains, Phase II (KMG-II): from individual species to whole genera.</title>
        <authorList>
            <person name="Goeker M."/>
        </authorList>
    </citation>
    <scope>NUCLEOTIDE SEQUENCE [LARGE SCALE GENOMIC DNA]</scope>
    <source>
        <strain evidence="10 11">DSM 13175</strain>
    </source>
</reference>